<feature type="compositionally biased region" description="Acidic residues" evidence="4">
    <location>
        <begin position="167"/>
        <end position="176"/>
    </location>
</feature>
<proteinExistence type="predicted"/>
<protein>
    <recommendedName>
        <fullName evidence="9">WD repeat- and FYVE domain-containing protein 4</fullName>
    </recommendedName>
</protein>
<dbReference type="InterPro" id="IPR000409">
    <property type="entry name" value="BEACH_dom"/>
</dbReference>
<feature type="compositionally biased region" description="Acidic residues" evidence="4">
    <location>
        <begin position="2454"/>
        <end position="2463"/>
    </location>
</feature>
<dbReference type="SUPFAM" id="SSF50729">
    <property type="entry name" value="PH domain-like"/>
    <property type="match status" value="1"/>
</dbReference>
<evidence type="ECO:0000313" key="7">
    <source>
        <dbReference type="EMBL" id="KAK6328933.1"/>
    </source>
</evidence>
<dbReference type="Gene3D" id="2.30.29.30">
    <property type="entry name" value="Pleckstrin-homology domain (PH domain)/Phosphotyrosine-binding domain (PTB)"/>
    <property type="match status" value="1"/>
</dbReference>
<dbReference type="Pfam" id="PF02138">
    <property type="entry name" value="Beach"/>
    <property type="match status" value="1"/>
</dbReference>
<dbReference type="PROSITE" id="PS50294">
    <property type="entry name" value="WD_REPEATS_REGION"/>
    <property type="match status" value="1"/>
</dbReference>
<dbReference type="CDD" id="cd06071">
    <property type="entry name" value="Beach"/>
    <property type="match status" value="1"/>
</dbReference>
<feature type="region of interest" description="Disordered" evidence="4">
    <location>
        <begin position="893"/>
        <end position="944"/>
    </location>
</feature>
<dbReference type="InterPro" id="IPR036322">
    <property type="entry name" value="WD40_repeat_dom_sf"/>
</dbReference>
<gene>
    <name evidence="7" type="ORF">J4Q44_G00009110</name>
</gene>
<evidence type="ECO:0000313" key="8">
    <source>
        <dbReference type="Proteomes" id="UP001356427"/>
    </source>
</evidence>
<dbReference type="SUPFAM" id="SSF50978">
    <property type="entry name" value="WD40 repeat-like"/>
    <property type="match status" value="1"/>
</dbReference>
<keyword evidence="2" id="KW-0677">Repeat</keyword>
<evidence type="ECO:0000256" key="1">
    <source>
        <dbReference type="ARBA" id="ARBA00022574"/>
    </source>
</evidence>
<accession>A0AAN8MF54</accession>
<feature type="region of interest" description="Disordered" evidence="4">
    <location>
        <begin position="2428"/>
        <end position="2463"/>
    </location>
</feature>
<dbReference type="InterPro" id="IPR056252">
    <property type="entry name" value="Alfy-like_Arm-like"/>
</dbReference>
<keyword evidence="1 3" id="KW-0853">WD repeat</keyword>
<dbReference type="Pfam" id="PF23295">
    <property type="entry name" value="Arm_4"/>
    <property type="match status" value="1"/>
</dbReference>
<feature type="region of interest" description="Disordered" evidence="4">
    <location>
        <begin position="1081"/>
        <end position="1111"/>
    </location>
</feature>
<feature type="compositionally biased region" description="Basic and acidic residues" evidence="4">
    <location>
        <begin position="2430"/>
        <end position="2446"/>
    </location>
</feature>
<feature type="compositionally biased region" description="Basic and acidic residues" evidence="4">
    <location>
        <begin position="177"/>
        <end position="194"/>
    </location>
</feature>
<evidence type="ECO:0000256" key="2">
    <source>
        <dbReference type="ARBA" id="ARBA00022737"/>
    </source>
</evidence>
<dbReference type="PROSITE" id="PS51783">
    <property type="entry name" value="PH_BEACH"/>
    <property type="match status" value="1"/>
</dbReference>
<dbReference type="CDD" id="cd01201">
    <property type="entry name" value="PH_BEACH"/>
    <property type="match status" value="1"/>
</dbReference>
<dbReference type="Proteomes" id="UP001356427">
    <property type="component" value="Unassembled WGS sequence"/>
</dbReference>
<dbReference type="Pfam" id="PF00400">
    <property type="entry name" value="WD40"/>
    <property type="match status" value="2"/>
</dbReference>
<reference evidence="7 8" key="1">
    <citation type="submission" date="2021-04" db="EMBL/GenBank/DDBJ databases">
        <authorList>
            <person name="De Guttry C."/>
            <person name="Zahm M."/>
            <person name="Klopp C."/>
            <person name="Cabau C."/>
            <person name="Louis A."/>
            <person name="Berthelot C."/>
            <person name="Parey E."/>
            <person name="Roest Crollius H."/>
            <person name="Montfort J."/>
            <person name="Robinson-Rechavi M."/>
            <person name="Bucao C."/>
            <person name="Bouchez O."/>
            <person name="Gislard M."/>
            <person name="Lluch J."/>
            <person name="Milhes M."/>
            <person name="Lampietro C."/>
            <person name="Lopez Roques C."/>
            <person name="Donnadieu C."/>
            <person name="Braasch I."/>
            <person name="Desvignes T."/>
            <person name="Postlethwait J."/>
            <person name="Bobe J."/>
            <person name="Wedekind C."/>
            <person name="Guiguen Y."/>
        </authorList>
    </citation>
    <scope>NUCLEOTIDE SEQUENCE [LARGE SCALE GENOMIC DNA]</scope>
    <source>
        <strain evidence="7">Cs_M1</strain>
        <tissue evidence="7">Blood</tissue>
    </source>
</reference>
<name>A0AAN8MF54_9TELE</name>
<dbReference type="InterPro" id="IPR036372">
    <property type="entry name" value="BEACH_dom_sf"/>
</dbReference>
<feature type="compositionally biased region" description="Basic and acidic residues" evidence="4">
    <location>
        <begin position="10"/>
        <end position="19"/>
    </location>
</feature>
<dbReference type="SUPFAM" id="SSF81837">
    <property type="entry name" value="BEACH domain"/>
    <property type="match status" value="1"/>
</dbReference>
<dbReference type="InterPro" id="IPR011993">
    <property type="entry name" value="PH-like_dom_sf"/>
</dbReference>
<dbReference type="PANTHER" id="PTHR46108:SF3">
    <property type="entry name" value="WD REPEAT- AND FYVE DOMAIN-CONTAINING PROTEIN 4"/>
    <property type="match status" value="1"/>
</dbReference>
<evidence type="ECO:0000256" key="3">
    <source>
        <dbReference type="PROSITE-ProRule" id="PRU00221"/>
    </source>
</evidence>
<evidence type="ECO:0000256" key="4">
    <source>
        <dbReference type="SAM" id="MobiDB-lite"/>
    </source>
</evidence>
<dbReference type="SUPFAM" id="SSF48371">
    <property type="entry name" value="ARM repeat"/>
    <property type="match status" value="1"/>
</dbReference>
<dbReference type="PANTHER" id="PTHR46108">
    <property type="entry name" value="BLUE CHEESE"/>
    <property type="match status" value="1"/>
</dbReference>
<feature type="domain" description="BEACH-type PH" evidence="6">
    <location>
        <begin position="2512"/>
        <end position="2637"/>
    </location>
</feature>
<comment type="caution">
    <text evidence="7">The sequence shown here is derived from an EMBL/GenBank/DDBJ whole genome shotgun (WGS) entry which is preliminary data.</text>
</comment>
<keyword evidence="8" id="KW-1185">Reference proteome</keyword>
<feature type="domain" description="BEACH" evidence="5">
    <location>
        <begin position="2654"/>
        <end position="2951"/>
    </location>
</feature>
<evidence type="ECO:0008006" key="9">
    <source>
        <dbReference type="Google" id="ProtNLM"/>
    </source>
</evidence>
<dbReference type="InterPro" id="IPR051944">
    <property type="entry name" value="BEACH_domain_protein"/>
</dbReference>
<feature type="region of interest" description="Disordered" evidence="4">
    <location>
        <begin position="63"/>
        <end position="90"/>
    </location>
</feature>
<dbReference type="InterPro" id="IPR023362">
    <property type="entry name" value="PH-BEACH_dom"/>
</dbReference>
<dbReference type="PROSITE" id="PS00678">
    <property type="entry name" value="WD_REPEATS_1"/>
    <property type="match status" value="1"/>
</dbReference>
<dbReference type="Gene3D" id="1.10.1540.10">
    <property type="entry name" value="BEACH domain"/>
    <property type="match status" value="1"/>
</dbReference>
<feature type="compositionally biased region" description="Basic and acidic residues" evidence="4">
    <location>
        <begin position="32"/>
        <end position="44"/>
    </location>
</feature>
<evidence type="ECO:0000259" key="6">
    <source>
        <dbReference type="PROSITE" id="PS51783"/>
    </source>
</evidence>
<dbReference type="GO" id="GO:0019882">
    <property type="term" value="P:antigen processing and presentation"/>
    <property type="evidence" value="ECO:0007669"/>
    <property type="project" value="TreeGrafter"/>
</dbReference>
<dbReference type="PROSITE" id="PS50197">
    <property type="entry name" value="BEACH"/>
    <property type="match status" value="1"/>
</dbReference>
<dbReference type="FunFam" id="1.10.1540.10:FF:000002">
    <property type="entry name" value="WD repeat and FYVE domain containing 3"/>
    <property type="match status" value="1"/>
</dbReference>
<dbReference type="InterPro" id="IPR031570">
    <property type="entry name" value="NBEA/BDCP_DUF4704"/>
</dbReference>
<evidence type="ECO:0000259" key="5">
    <source>
        <dbReference type="PROSITE" id="PS50197"/>
    </source>
</evidence>
<feature type="repeat" description="WD" evidence="3">
    <location>
        <begin position="3090"/>
        <end position="3131"/>
    </location>
</feature>
<dbReference type="SMART" id="SM01026">
    <property type="entry name" value="Beach"/>
    <property type="match status" value="1"/>
</dbReference>
<dbReference type="InterPro" id="IPR015943">
    <property type="entry name" value="WD40/YVTN_repeat-like_dom_sf"/>
</dbReference>
<feature type="region of interest" description="Disordered" evidence="4">
    <location>
        <begin position="1"/>
        <end position="49"/>
    </location>
</feature>
<dbReference type="InterPro" id="IPR013320">
    <property type="entry name" value="ConA-like_dom_sf"/>
</dbReference>
<dbReference type="InterPro" id="IPR016024">
    <property type="entry name" value="ARM-type_fold"/>
</dbReference>
<feature type="region of interest" description="Disordered" evidence="4">
    <location>
        <begin position="3223"/>
        <end position="3249"/>
    </location>
</feature>
<feature type="compositionally biased region" description="Basic and acidic residues" evidence="4">
    <location>
        <begin position="893"/>
        <end position="903"/>
    </location>
</feature>
<feature type="compositionally biased region" description="Polar residues" evidence="4">
    <location>
        <begin position="1081"/>
        <end position="1095"/>
    </location>
</feature>
<feature type="region of interest" description="Disordered" evidence="4">
    <location>
        <begin position="2944"/>
        <end position="2963"/>
    </location>
</feature>
<dbReference type="InterPro" id="IPR001680">
    <property type="entry name" value="WD40_rpt"/>
</dbReference>
<organism evidence="7 8">
    <name type="scientific">Coregonus suidteri</name>
    <dbReference type="NCBI Taxonomy" id="861788"/>
    <lineage>
        <taxon>Eukaryota</taxon>
        <taxon>Metazoa</taxon>
        <taxon>Chordata</taxon>
        <taxon>Craniata</taxon>
        <taxon>Vertebrata</taxon>
        <taxon>Euteleostomi</taxon>
        <taxon>Actinopterygii</taxon>
        <taxon>Neopterygii</taxon>
        <taxon>Teleostei</taxon>
        <taxon>Protacanthopterygii</taxon>
        <taxon>Salmoniformes</taxon>
        <taxon>Salmonidae</taxon>
        <taxon>Coregoninae</taxon>
        <taxon>Coregonus</taxon>
    </lineage>
</organism>
<dbReference type="Pfam" id="PF15787">
    <property type="entry name" value="DUF4704"/>
    <property type="match status" value="1"/>
</dbReference>
<dbReference type="SUPFAM" id="SSF49899">
    <property type="entry name" value="Concanavalin A-like lectins/glucanases"/>
    <property type="match status" value="1"/>
</dbReference>
<dbReference type="EMBL" id="JAGTTL010000001">
    <property type="protein sequence ID" value="KAK6328933.1"/>
    <property type="molecule type" value="Genomic_DNA"/>
</dbReference>
<dbReference type="Pfam" id="PF14844">
    <property type="entry name" value="PH_BEACH"/>
    <property type="match status" value="1"/>
</dbReference>
<dbReference type="PROSITE" id="PS50082">
    <property type="entry name" value="WD_REPEATS_2"/>
    <property type="match status" value="1"/>
</dbReference>
<sequence>MTLTQEQMGDVERINKETGELSASGELAAPLDLKEGGEKGERGEGPQTHPLLVLREMLQQMETHTHKDSKNTSGQKHTHTQKETMDQSEIDTPLPLDQREEHLLRVLPLYIQVCESGGGTNELDLRSLAALTADTVVSNIHDILAEKPAEEARYEVQQFFQRRDERDNTEEIDNSEIDSRETDMTEETDRRESHSQTTQTDNAGWLLLKTLSLLTATNSTDLMSVVKPGLPAALVKCLYLLVCLPARKERAAVEETFQELFIQVLLQLCSHPSSVEEMVETQELQCLIISLTSLHDQTSAPWRHQASRVLRAVSAAKTPNTVPFLQAKNCVRICIQNLQRISDRAPAPVLAEVAVTVFSFIRDSYQLNPALFTELENNDGYTVLQAIMTRCEEGVPADEFGPVEDLLSLLASLCLFGRSELKVALCVTNPQPPGFKFDPSLTTGSAVRNLSAFRLLQGSFQRSEDCVFCSQILSTIRTVWSWNRANFFLLEWTVQSLAQLAQCVSKKPPPVHRLFFSMLEMVAFHLNYIPHEAMRAVQAVLKQDWAGAVAGGAQFGVAALGCFHRLIVRSGLLAEVLSDGGLLELLLGELRRRAKILRKARGAGPHYQSAEEDNESALTTSMLRVVAALTLRSIRNTVSVRDLGMVPYIKIFLDEEQYRGPTLSILEQLSEINPDEFMSTAIGALCSSTQQELGLKQDLLQSVLKVLESPNSWGAFRRAGGFTGLLSLVVDMEGALGDPPQGGCGVWGAIGQQGILDLLFLTLHTLALAVHVHPVNSHQFQVEGFYERLAEALLQLGCFQTDGQEATEGMEGHAGGMMSRGLGQRGGQRRTEDHHFLGRNFHQFLELSETPAHTSLSSTSKPPLPRPLQTCIKLLSYLDQFATGTFAALEKTAGHVGEKREEGGEGETQWGGDGGGERLQTVSPTPPTSQTPEEELQGGSRPTAHSVSVVCSETNYRFTSDQTILHPGAIRVIMTLLPHVFTAEDPQLSVEVQYSVAHHLQVMVKSEKNRQIVCEGGLVSTLLTHCRSTLLRPDHPLHLPDTRILEKISSHSISHIDLRRFLCLSDPLMCQANKIAATSAPESNPQCTLSLSKGQSPEEADSSTDSETTTRSIMKTFKRSFSLLSSLPPIDSPVGQPLPLHQIISLVSMTSPRSFRPHRVSTSPAFVEFDMSESGYGCLFLPSLATVKGVNADSIPTGGIGGDCRGFPPAAGLTYSCWFLISRFSSACDSHPLRLLSVVRHMSRAEQQYVCLSVSISASDGCLVISTEEEPFTFLDMMEPEVRTPSPLPGSLRFKCSSQLTPGQWHHLAVVMAKDVKKSCKVMAHLNGKLVGAAKMLYIQPFPGQYVSMEPTAVIDVCAFIGTPSLWKQHASLVWRVGPIYLFEEVLSPGAVAVIYNQGTAYLGNYLALRNTGSGTDPLPFRLVPEERISFGINPAVATLTTVAEIRESYNEVDCRLIAKEMGITSRDNSTPVFLSQNISHHLTGTARTIGAALVGHFGVRTFAPSSAGDGFLYLGGPAVILSLVAMATDDGALYAAVKVLLSVLETSPAMQREMTRINGYKLLAFLLKIKSGVLSSRTFQLVLSLSGSVDHLGSGAVSLHNRPAFNALLCDLEVWKNTPESLDLSVLDHLAEILKSSSGDHGNAKVMHNLGLVPILLFLLADPMVTPRKVKVTTCIITRLLRGHFTSTDIRSLGLFLVYTVPPPSVSESSGLSDSLDEETKAHSFSPARPVWVRNQLLSSLCDLISSDSPLTADKQKELIQTLGIDWFLLFLQPHLHPSSLCLGLRLLTLLLANQSERNSFREGVFPGTLVESLDEPSVVMDNLRAYEWSYECLSVTCAGFDVLQRLLVRQAHLPQVYGALAALLLGKRGGETPGGQLDLDEVLQAVIDSTAYTNSAPLQLCSKSAAILLELVKAIITRSSAADASWELQFPGSVMQFLCLVHNHHPRDPLWTSPEFLHTLASTVFPPDYPEGEEEVPKWVCQPTRKPVCDFIRILLMDSLLNVPAKEHTHTLLLLLEYSPEGASLEQRQIFQTELLEFFMEIIHMTSQEDGHNTHLNTQESNSQRPEGQMATLMENMVFFSQKCLEKLYSGMFLVEPESLLTFLADQIVVVLEKSLSQKENTVSSLYTSTNRALLYFLSRPQHTQAEQEAVISTLQVVMARWDVVMATYNANVNFITCLLHCLLLIRSGSYPEGFGCERHKKHHRRILSHLFSLKTSRTTTLSQVPDSDTELMSLVECVWSKILTERRTILEDTYKIELSANQTQRMGPVSMSDISPLWEETALKVWQLYTDNVKRKLTSTIQRKHGVISSAIRSVHKRLGRETGTVEEFLSCMETHLKRGQEMFEKLRKNHTQLRVCEWERLGTMWLRVEEELLRERGVFGPGPGVVLTRGWVQDAAEGPNRTRPRIRRRAQRRSKRLADMCVRNGLPEESRGRTETDSESRILFEPGTEAGEEEEEGGEDCNRLTFFPILTETTTPLIETCPPESTTPDPCSHTHTCSHTHIVLQELEPEEEVKAKMCVVVVSGLSVTEGLLLFGRDSLYMCEGFTLTPAGDVCCRKHHPSSVHDAFVSSMLTKDISSSSPSCKRWPYQDIRDVHFMRFLLEENALEIFMQNGYSAFLVFFNKDHVSAFKRLCSVVPALTGRGVVEVINNARKTPVMEKTAQVKWQRGEISNFDYLMHLNTLAGRTYSDLMQYPVFPWVLADYKSETLDLTKPATFRDLSKPMGAQTEKRRDMFIQRFNEVENSEGDLAVRCHYCTHYSSAIIVSSFLVRMEPFSHTFLTLQGGYDIAERMFHSVKKEWDSASRDNMSDVRELIPEFYYLPDFLVNTNHFKLGCMQDGTTLGDVVLPPWAKGDPQEFIRVHREALESEYVSSHLHLWIDLIFGHCQRGPAAVESLNTFHPYFYARRGKGTGGQDALTDPLIKSTIQGYVNNFGQVPKQLFTKPHPPRSGSKKEGSAPAQPTPFFFRLDKLKPSVQPFKELLRGPVGQVVCVDKEVLVVEKNRLLIPPLWNIYFSWGFPDNSCSFGHYTTEKTFAVCESVCDWGEMLCAACPNQATIVTAGTSSVVCVWDVSISKDKLTHMKLRQALYGHTDAVTCLAVSEVHGVIASGSRDLTCILWDLEELNYVTQLPGHKASITALAINDLTGEIASCAGPVLYLWSMKGQLLTWLDTSCGSDVTSCSSEGDILSLCFTQRHEWDPRNVIVTGCADGIVRIWRTEYTRTSPDPPQQPMSRGQDQPAKTIDGMSGPSQSWERHLVLCRPLNRIEAVSRRRYKNNPAVTALAMSRTHATLLVGDGWGRVFTWTCE</sequence>
<feature type="region of interest" description="Disordered" evidence="4">
    <location>
        <begin position="160"/>
        <end position="199"/>
    </location>
</feature>
<dbReference type="Gene3D" id="2.130.10.10">
    <property type="entry name" value="YVTN repeat-like/Quinoprotein amine dehydrogenase"/>
    <property type="match status" value="1"/>
</dbReference>
<dbReference type="InterPro" id="IPR019775">
    <property type="entry name" value="WD40_repeat_CS"/>
</dbReference>
<dbReference type="SMART" id="SM00320">
    <property type="entry name" value="WD40"/>
    <property type="match status" value="4"/>
</dbReference>